<dbReference type="GeneID" id="24259545"/>
<sequence>MEWLTTLAATDVGKVALTACATLVITGFGVVIGGAKDIFTDYWKRRRQVNYHAMLLTVIIDQLIDDCVEVVFDDGFADPDGVKGPSTPTPKIAWPPTLDWTLLPSDLMYKALLLPGMIRSADESAAFISEHIAGPPYYEEYFQERQDRYAKIGLACLDILNRLKKDYGVHHQDRTHYDPHRQFDDKIVKVESERAEERERQAKMMRELTLKESDIRYALLDPEKPHG</sequence>
<evidence type="ECO:0000313" key="3">
    <source>
        <dbReference type="Proteomes" id="UP000028181"/>
    </source>
</evidence>
<keyword evidence="3" id="KW-1185">Reference proteome</keyword>
<accession>A0A068SN93</accession>
<gene>
    <name evidence="2" type="ORF">RG540_CH03630</name>
</gene>
<dbReference type="Proteomes" id="UP000028181">
    <property type="component" value="Chromosome I"/>
</dbReference>
<dbReference type="HOGENOM" id="CLU_1249513_0_0_5"/>
<evidence type="ECO:0000313" key="2">
    <source>
        <dbReference type="EMBL" id="CDN46555.1"/>
    </source>
</evidence>
<dbReference type="EMBL" id="HG938353">
    <property type="protein sequence ID" value="CDN46555.1"/>
    <property type="molecule type" value="Genomic_DNA"/>
</dbReference>
<dbReference type="RefSeq" id="WP_038584008.1">
    <property type="nucleotide sequence ID" value="NZ_HG938353.1"/>
</dbReference>
<dbReference type="OrthoDB" id="1250928at2"/>
<reference evidence="3" key="1">
    <citation type="journal article" date="2014" name="BMC Genomics">
        <title>Genome sequencing of two Neorhizobium galegae strains reveals a noeT gene responsible for the unusual acetylation of the nodulation factors.</title>
        <authorList>
            <person name="Osterman J."/>
            <person name="Marsh J."/>
            <person name="Laine P.K."/>
            <person name="Zeng Z."/>
            <person name="Alatalo E."/>
            <person name="Sullivan J.T."/>
            <person name="Young J.P."/>
            <person name="Thomas-Oates J."/>
            <person name="Paulin L."/>
            <person name="Lindstrom K."/>
        </authorList>
    </citation>
    <scope>NUCLEOTIDE SEQUENCE [LARGE SCALE GENOMIC DNA]</scope>
    <source>
        <strain evidence="3">HAMBI 540</strain>
    </source>
</reference>
<dbReference type="KEGG" id="ngg:RG540_CH03630"/>
<feature type="transmembrane region" description="Helical" evidence="1">
    <location>
        <begin position="15"/>
        <end position="39"/>
    </location>
</feature>
<keyword evidence="1" id="KW-0812">Transmembrane</keyword>
<name>A0A068SN93_NEOGA</name>
<organism evidence="2 3">
    <name type="scientific">Neorhizobium galegae bv. orientalis str. HAMBI 540</name>
    <dbReference type="NCBI Taxonomy" id="1028800"/>
    <lineage>
        <taxon>Bacteria</taxon>
        <taxon>Pseudomonadati</taxon>
        <taxon>Pseudomonadota</taxon>
        <taxon>Alphaproteobacteria</taxon>
        <taxon>Hyphomicrobiales</taxon>
        <taxon>Rhizobiaceae</taxon>
        <taxon>Rhizobium/Agrobacterium group</taxon>
        <taxon>Neorhizobium</taxon>
    </lineage>
</organism>
<dbReference type="AlphaFoldDB" id="A0A068SN93"/>
<evidence type="ECO:0000256" key="1">
    <source>
        <dbReference type="SAM" id="Phobius"/>
    </source>
</evidence>
<proteinExistence type="predicted"/>
<protein>
    <submittedName>
        <fullName evidence="2">Uncharacterized protein</fullName>
    </submittedName>
</protein>
<keyword evidence="1" id="KW-1133">Transmembrane helix</keyword>
<dbReference type="eggNOG" id="ENOG5032ZF0">
    <property type="taxonomic scope" value="Bacteria"/>
</dbReference>
<keyword evidence="1" id="KW-0472">Membrane</keyword>